<protein>
    <submittedName>
        <fullName evidence="2">Hemerythrin HHE cation binding domain-containing protein</fullName>
    </submittedName>
</protein>
<name>A0A1I3XNK0_9GAMM</name>
<feature type="domain" description="Hemerythrin-like" evidence="1">
    <location>
        <begin position="61"/>
        <end position="189"/>
    </location>
</feature>
<sequence>MRSTVMTGHGMDPGQNKGATVGILGKLFGSNDATKDTISHAAPTEASGPQRTIRYDPALLNSLLHDHAELGALFERIGKLMQDGRYDEIRPELVNFKTRLEAHILTENVRFYTYLEQSLAGDTHNAEMMRDFRREMNTIARGVVVFVKKYQSPGTFDATLQSEFAADYQSVGALFKQRINREESSLYPLYQPD</sequence>
<dbReference type="Pfam" id="PF01814">
    <property type="entry name" value="Hemerythrin"/>
    <property type="match status" value="1"/>
</dbReference>
<dbReference type="InterPro" id="IPR038309">
    <property type="entry name" value="Rsd/AlgQ_sf"/>
</dbReference>
<evidence type="ECO:0000313" key="3">
    <source>
        <dbReference type="Proteomes" id="UP000198725"/>
    </source>
</evidence>
<dbReference type="Gene3D" id="1.20.120.1370">
    <property type="entry name" value="Regulator of RNA polymerase sigma(70) subunit, domain 4"/>
    <property type="match status" value="1"/>
</dbReference>
<gene>
    <name evidence="2" type="ORF">SAMN05192579_10176</name>
</gene>
<evidence type="ECO:0000259" key="1">
    <source>
        <dbReference type="Pfam" id="PF01814"/>
    </source>
</evidence>
<evidence type="ECO:0000313" key="2">
    <source>
        <dbReference type="EMBL" id="SFK21122.1"/>
    </source>
</evidence>
<dbReference type="Proteomes" id="UP000198725">
    <property type="component" value="Unassembled WGS sequence"/>
</dbReference>
<dbReference type="AlphaFoldDB" id="A0A1I3XNK0"/>
<dbReference type="InterPro" id="IPR012312">
    <property type="entry name" value="Hemerythrin-like"/>
</dbReference>
<accession>A0A1I3XNK0</accession>
<organism evidence="2 3">
    <name type="scientific">Rhodanobacter glycinis</name>
    <dbReference type="NCBI Taxonomy" id="582702"/>
    <lineage>
        <taxon>Bacteria</taxon>
        <taxon>Pseudomonadati</taxon>
        <taxon>Pseudomonadota</taxon>
        <taxon>Gammaproteobacteria</taxon>
        <taxon>Lysobacterales</taxon>
        <taxon>Rhodanobacteraceae</taxon>
        <taxon>Rhodanobacter</taxon>
    </lineage>
</organism>
<keyword evidence="3" id="KW-1185">Reference proteome</keyword>
<reference evidence="3" key="1">
    <citation type="submission" date="2016-10" db="EMBL/GenBank/DDBJ databases">
        <authorList>
            <person name="Varghese N."/>
            <person name="Submissions S."/>
        </authorList>
    </citation>
    <scope>NUCLEOTIDE SEQUENCE [LARGE SCALE GENOMIC DNA]</scope>
    <source>
        <strain evidence="3">MO64</strain>
    </source>
</reference>
<proteinExistence type="predicted"/>
<dbReference type="EMBL" id="FOSR01000001">
    <property type="protein sequence ID" value="SFK21122.1"/>
    <property type="molecule type" value="Genomic_DNA"/>
</dbReference>